<keyword evidence="1" id="KW-1133">Transmembrane helix</keyword>
<evidence type="ECO:0000313" key="3">
    <source>
        <dbReference type="Proteomes" id="UP001419268"/>
    </source>
</evidence>
<dbReference type="PROSITE" id="PS51257">
    <property type="entry name" value="PROKAR_LIPOPROTEIN"/>
    <property type="match status" value="1"/>
</dbReference>
<accession>A0AAP0F6D1</accession>
<keyword evidence="1" id="KW-0812">Transmembrane</keyword>
<comment type="caution">
    <text evidence="2">The sequence shown here is derived from an EMBL/GenBank/DDBJ whole genome shotgun (WGS) entry which is preliminary data.</text>
</comment>
<keyword evidence="3" id="KW-1185">Reference proteome</keyword>
<dbReference type="Proteomes" id="UP001419268">
    <property type="component" value="Unassembled WGS sequence"/>
</dbReference>
<gene>
    <name evidence="2" type="ORF">Scep_021624</name>
</gene>
<organism evidence="2 3">
    <name type="scientific">Stephania cephalantha</name>
    <dbReference type="NCBI Taxonomy" id="152367"/>
    <lineage>
        <taxon>Eukaryota</taxon>
        <taxon>Viridiplantae</taxon>
        <taxon>Streptophyta</taxon>
        <taxon>Embryophyta</taxon>
        <taxon>Tracheophyta</taxon>
        <taxon>Spermatophyta</taxon>
        <taxon>Magnoliopsida</taxon>
        <taxon>Ranunculales</taxon>
        <taxon>Menispermaceae</taxon>
        <taxon>Menispermoideae</taxon>
        <taxon>Cissampelideae</taxon>
        <taxon>Stephania</taxon>
    </lineage>
</organism>
<evidence type="ECO:0000313" key="2">
    <source>
        <dbReference type="EMBL" id="KAK9104780.1"/>
    </source>
</evidence>
<protein>
    <submittedName>
        <fullName evidence="2">Uncharacterized protein</fullName>
    </submittedName>
</protein>
<proteinExistence type="predicted"/>
<dbReference type="AlphaFoldDB" id="A0AAP0F6D1"/>
<reference evidence="2 3" key="1">
    <citation type="submission" date="2024-01" db="EMBL/GenBank/DDBJ databases">
        <title>Genome assemblies of Stephania.</title>
        <authorList>
            <person name="Yang L."/>
        </authorList>
    </citation>
    <scope>NUCLEOTIDE SEQUENCE [LARGE SCALE GENOMIC DNA]</scope>
    <source>
        <strain evidence="2">JXDWG</strain>
        <tissue evidence="2">Leaf</tissue>
    </source>
</reference>
<keyword evidence="1" id="KW-0472">Membrane</keyword>
<feature type="transmembrane region" description="Helical" evidence="1">
    <location>
        <begin position="20"/>
        <end position="41"/>
    </location>
</feature>
<sequence>MSFEKSSHNYLLILFLANRSMIQVSLYFHFALLGCFCELLLHDMLYACAPHLIN</sequence>
<evidence type="ECO:0000256" key="1">
    <source>
        <dbReference type="SAM" id="Phobius"/>
    </source>
</evidence>
<name>A0AAP0F6D1_9MAGN</name>
<dbReference type="EMBL" id="JBBNAG010000009">
    <property type="protein sequence ID" value="KAK9104780.1"/>
    <property type="molecule type" value="Genomic_DNA"/>
</dbReference>